<evidence type="ECO:0000256" key="1">
    <source>
        <dbReference type="SAM" id="MobiDB-lite"/>
    </source>
</evidence>
<feature type="compositionally biased region" description="Basic residues" evidence="1">
    <location>
        <begin position="42"/>
        <end position="51"/>
    </location>
</feature>
<reference evidence="3 4" key="2">
    <citation type="journal article" date="2011" name="J. Antibiot.">
        <title>Furaquinocins I and J: novel polyketide isoprenoid hybrid compounds from Streptomyces reveromyceticus SN-593.</title>
        <authorList>
            <person name="Panthee S."/>
            <person name="Takahashi S."/>
            <person name="Takagi H."/>
            <person name="Nogawa T."/>
            <person name="Oowada E."/>
            <person name="Uramoto M."/>
            <person name="Osada H."/>
        </authorList>
    </citation>
    <scope>NUCLEOTIDE SEQUENCE [LARGE SCALE GENOMIC DNA]</scope>
    <source>
        <strain evidence="3 4">SN-593</strain>
    </source>
</reference>
<accession>A0A7U3WGW0</accession>
<sequence length="94" mass="10066">MGAAGPEGESTIGDIVAKHAKITEGDRVSWRSHGSTAIGTVRRKLTRRGRAAGRTVDASPHEPQYEVRSEKSGGTAVHKPGALTRRPRRKGKGR</sequence>
<reference evidence="3 4" key="1">
    <citation type="journal article" date="2010" name="J. Bacteriol.">
        <title>Biochemical characterization of a novel indole prenyltransferase from Streptomyces sp. SN-593.</title>
        <authorList>
            <person name="Takahashi S."/>
            <person name="Takagi H."/>
            <person name="Toyoda A."/>
            <person name="Uramoto M."/>
            <person name="Nogawa T."/>
            <person name="Ueki M."/>
            <person name="Sakaki Y."/>
            <person name="Osada H."/>
        </authorList>
    </citation>
    <scope>NUCLEOTIDE SEQUENCE [LARGE SCALE GENOMIC DNA]</scope>
    <source>
        <strain evidence="3 4">SN-593</strain>
    </source>
</reference>
<feature type="region of interest" description="Disordered" evidence="1">
    <location>
        <begin position="42"/>
        <end position="94"/>
    </location>
</feature>
<gene>
    <name evidence="3" type="ORF">RVR_259</name>
</gene>
<dbReference type="InterPro" id="IPR021331">
    <property type="entry name" value="Hva1_TUDOR"/>
</dbReference>
<feature type="compositionally biased region" description="Basic residues" evidence="1">
    <location>
        <begin position="85"/>
        <end position="94"/>
    </location>
</feature>
<feature type="compositionally biased region" description="Basic and acidic residues" evidence="1">
    <location>
        <begin position="59"/>
        <end position="71"/>
    </location>
</feature>
<proteinExistence type="predicted"/>
<evidence type="ECO:0000313" key="3">
    <source>
        <dbReference type="EMBL" id="BBA95415.1"/>
    </source>
</evidence>
<dbReference type="EMBL" id="AP018365">
    <property type="protein sequence ID" value="BBA95415.1"/>
    <property type="molecule type" value="Genomic_DNA"/>
</dbReference>
<name>A0A7U3WGW0_9ACTN</name>
<evidence type="ECO:0000259" key="2">
    <source>
        <dbReference type="Pfam" id="PF11160"/>
    </source>
</evidence>
<dbReference type="AlphaFoldDB" id="A0A7U3WGW0"/>
<keyword evidence="4" id="KW-1185">Reference proteome</keyword>
<dbReference type="Pfam" id="PF11160">
    <property type="entry name" value="Hva1_TUDOR"/>
    <property type="match status" value="1"/>
</dbReference>
<evidence type="ECO:0000313" key="4">
    <source>
        <dbReference type="Proteomes" id="UP000595703"/>
    </source>
</evidence>
<dbReference type="Gene3D" id="2.30.30.1060">
    <property type="match status" value="1"/>
</dbReference>
<reference evidence="3 4" key="4">
    <citation type="journal article" date="2020" name="Sci. Rep.">
        <title>beta-carboline chemical signals induce reveromycin production through a LuxR family regulator in Streptomyces sp. SN-593.</title>
        <authorList>
            <person name="Panthee S."/>
            <person name="Kito N."/>
            <person name="Hayashi T."/>
            <person name="Shimizu T."/>
            <person name="Ishikawa J."/>
            <person name="Hamamoto H."/>
            <person name="Osada H."/>
            <person name="Takahashi S."/>
        </authorList>
    </citation>
    <scope>NUCLEOTIDE SEQUENCE [LARGE SCALE GENOMIC DNA]</scope>
    <source>
        <strain evidence="3 4">SN-593</strain>
    </source>
</reference>
<feature type="domain" description="Hypervirulence associated protein TUDOR" evidence="2">
    <location>
        <begin position="25"/>
        <end position="83"/>
    </location>
</feature>
<protein>
    <recommendedName>
        <fullName evidence="2">Hypervirulence associated protein TUDOR domain-containing protein</fullName>
    </recommendedName>
</protein>
<organism evidence="3 4">
    <name type="scientific">Actinacidiphila reveromycinica</name>
    <dbReference type="NCBI Taxonomy" id="659352"/>
    <lineage>
        <taxon>Bacteria</taxon>
        <taxon>Bacillati</taxon>
        <taxon>Actinomycetota</taxon>
        <taxon>Actinomycetes</taxon>
        <taxon>Kitasatosporales</taxon>
        <taxon>Streptomycetaceae</taxon>
        <taxon>Actinacidiphila</taxon>
    </lineage>
</organism>
<dbReference type="Proteomes" id="UP000595703">
    <property type="component" value="Chromosome"/>
</dbReference>
<dbReference type="KEGG" id="arev:RVR_259"/>
<reference evidence="3 4" key="3">
    <citation type="journal article" date="2011" name="Nat. Chem. Biol.">
        <title>Reveromycin A biosynthesis uses RevG and RevJ for stereospecific spiroacetal formation.</title>
        <authorList>
            <person name="Takahashi S."/>
            <person name="Toyoda A."/>
            <person name="Sekiyama Y."/>
            <person name="Takagi H."/>
            <person name="Nogawa T."/>
            <person name="Uramoto M."/>
            <person name="Suzuki R."/>
            <person name="Koshino H."/>
            <person name="Kumano T."/>
            <person name="Panthee S."/>
            <person name="Dairi T."/>
            <person name="Ishikawa J."/>
            <person name="Ikeda H."/>
            <person name="Sakaki Y."/>
            <person name="Osada H."/>
        </authorList>
    </citation>
    <scope>NUCLEOTIDE SEQUENCE [LARGE SCALE GENOMIC DNA]</scope>
    <source>
        <strain evidence="3 4">SN-593</strain>
    </source>
</reference>